<evidence type="ECO:0000256" key="2">
    <source>
        <dbReference type="ARBA" id="ARBA00008441"/>
    </source>
</evidence>
<dbReference type="PANTHER" id="PTHR38102">
    <property type="entry name" value="PERIPLASMIC CHAPERONE SPY"/>
    <property type="match status" value="1"/>
</dbReference>
<reference evidence="6 7" key="1">
    <citation type="submission" date="2018-07" db="EMBL/GenBank/DDBJ databases">
        <title>Motiliproteus coralliicola sp. nov., a bacterium isolated from Coral.</title>
        <authorList>
            <person name="Wang G."/>
        </authorList>
    </citation>
    <scope>NUCLEOTIDE SEQUENCE [LARGE SCALE GENOMIC DNA]</scope>
    <source>
        <strain evidence="6 7">C34</strain>
    </source>
</reference>
<dbReference type="CDD" id="cd09916">
    <property type="entry name" value="CpxP_like"/>
    <property type="match status" value="1"/>
</dbReference>
<dbReference type="Gene3D" id="1.20.120.1490">
    <property type="match status" value="1"/>
</dbReference>
<dbReference type="AlphaFoldDB" id="A0A369WBX3"/>
<keyword evidence="3 5" id="KW-0732">Signal</keyword>
<keyword evidence="7" id="KW-1185">Reference proteome</keyword>
<evidence type="ECO:0000256" key="4">
    <source>
        <dbReference type="ARBA" id="ARBA00022764"/>
    </source>
</evidence>
<dbReference type="PANTHER" id="PTHR38102:SF1">
    <property type="entry name" value="PERIPLASMIC CHAPERONE SPY"/>
    <property type="match status" value="1"/>
</dbReference>
<dbReference type="InterPro" id="IPR052211">
    <property type="entry name" value="Cpx_auxiliary_protein"/>
</dbReference>
<dbReference type="Proteomes" id="UP000253769">
    <property type="component" value="Unassembled WGS sequence"/>
</dbReference>
<feature type="chain" id="PRO_5016703835" description="Periplasmic heavy metal sensor" evidence="5">
    <location>
        <begin position="24"/>
        <end position="171"/>
    </location>
</feature>
<gene>
    <name evidence="6" type="ORF">DV711_19110</name>
</gene>
<dbReference type="EMBL" id="QQOH01000006">
    <property type="protein sequence ID" value="RDE18204.1"/>
    <property type="molecule type" value="Genomic_DNA"/>
</dbReference>
<sequence length="171" mass="19476">MKKQIAMVAAVVALSGGAALTLADGYGDGYGKDCGGKGGKWGFGDHDGKRWGKGDPERMQERMLDKLDRKLELTTEQREQISVLMAKKYDGMRDAYENREPMRDQWRALDPNAADYTEQVEKLAKERAQVMADRIMERAQYKADLYSILTPEQQQEFAELEQRFGKRGGRY</sequence>
<comment type="similarity">
    <text evidence="2">Belongs to the CpxP/Spy family.</text>
</comment>
<organism evidence="6 7">
    <name type="scientific">Motiliproteus coralliicola</name>
    <dbReference type="NCBI Taxonomy" id="2283196"/>
    <lineage>
        <taxon>Bacteria</taxon>
        <taxon>Pseudomonadati</taxon>
        <taxon>Pseudomonadota</taxon>
        <taxon>Gammaproteobacteria</taxon>
        <taxon>Oceanospirillales</taxon>
        <taxon>Oceanospirillaceae</taxon>
        <taxon>Motiliproteus</taxon>
    </lineage>
</organism>
<keyword evidence="4" id="KW-0574">Periplasm</keyword>
<evidence type="ECO:0000313" key="7">
    <source>
        <dbReference type="Proteomes" id="UP000253769"/>
    </source>
</evidence>
<evidence type="ECO:0000256" key="5">
    <source>
        <dbReference type="SAM" id="SignalP"/>
    </source>
</evidence>
<dbReference type="GO" id="GO:0051082">
    <property type="term" value="F:unfolded protein binding"/>
    <property type="evidence" value="ECO:0007669"/>
    <property type="project" value="TreeGrafter"/>
</dbReference>
<evidence type="ECO:0008006" key="8">
    <source>
        <dbReference type="Google" id="ProtNLM"/>
    </source>
</evidence>
<proteinExistence type="inferred from homology"/>
<comment type="caution">
    <text evidence="6">The sequence shown here is derived from an EMBL/GenBank/DDBJ whole genome shotgun (WGS) entry which is preliminary data.</text>
</comment>
<evidence type="ECO:0000256" key="1">
    <source>
        <dbReference type="ARBA" id="ARBA00004418"/>
    </source>
</evidence>
<comment type="subcellular location">
    <subcellularLocation>
        <location evidence="1">Periplasm</location>
    </subcellularLocation>
</comment>
<dbReference type="GO" id="GO:0030288">
    <property type="term" value="C:outer membrane-bounded periplasmic space"/>
    <property type="evidence" value="ECO:0007669"/>
    <property type="project" value="TreeGrafter"/>
</dbReference>
<dbReference type="Pfam" id="PF07813">
    <property type="entry name" value="LTXXQ"/>
    <property type="match status" value="1"/>
</dbReference>
<evidence type="ECO:0000256" key="3">
    <source>
        <dbReference type="ARBA" id="ARBA00022729"/>
    </source>
</evidence>
<feature type="signal peptide" evidence="5">
    <location>
        <begin position="1"/>
        <end position="23"/>
    </location>
</feature>
<dbReference type="RefSeq" id="WP_114697325.1">
    <property type="nucleotide sequence ID" value="NZ_QQOH01000006.1"/>
</dbReference>
<name>A0A369WBX3_9GAMM</name>
<protein>
    <recommendedName>
        <fullName evidence="8">Periplasmic heavy metal sensor</fullName>
    </recommendedName>
</protein>
<evidence type="ECO:0000313" key="6">
    <source>
        <dbReference type="EMBL" id="RDE18204.1"/>
    </source>
</evidence>
<dbReference type="OrthoDB" id="6120054at2"/>
<accession>A0A369WBX3</accession>
<dbReference type="InterPro" id="IPR012899">
    <property type="entry name" value="LTXXQ"/>
</dbReference>